<dbReference type="RefSeq" id="WP_156340831.1">
    <property type="nucleotide sequence ID" value="NZ_CACRSS010000021.1"/>
</dbReference>
<dbReference type="AlphaFoldDB" id="A0A6N2V877"/>
<organism evidence="1">
    <name type="scientific">Akkermansia muciniphila</name>
    <dbReference type="NCBI Taxonomy" id="239935"/>
    <lineage>
        <taxon>Bacteria</taxon>
        <taxon>Pseudomonadati</taxon>
        <taxon>Verrucomicrobiota</taxon>
        <taxon>Verrucomicrobiia</taxon>
        <taxon>Verrucomicrobiales</taxon>
        <taxon>Akkermansiaceae</taxon>
        <taxon>Akkermansia</taxon>
    </lineage>
</organism>
<dbReference type="EMBL" id="CACRSS010000021">
    <property type="protein sequence ID" value="VYT26649.1"/>
    <property type="molecule type" value="Genomic_DNA"/>
</dbReference>
<name>A0A6N2V877_9BACT</name>
<evidence type="ECO:0000313" key="1">
    <source>
        <dbReference type="EMBL" id="VYT26649.1"/>
    </source>
</evidence>
<reference evidence="1" key="1">
    <citation type="submission" date="2019-11" db="EMBL/GenBank/DDBJ databases">
        <authorList>
            <person name="Feng L."/>
        </authorList>
    </citation>
    <scope>NUCLEOTIDE SEQUENCE</scope>
    <source>
        <strain evidence="1">AMuciniphilaLFYP55</strain>
    </source>
</reference>
<proteinExistence type="predicted"/>
<accession>A0A6N2V877</accession>
<gene>
    <name evidence="1" type="ORF">AMLFYP55_01390</name>
</gene>
<sequence length="50" mass="5811">MAVPPPVFPVSIRNGRQSFQTFYLAPELVEKTAIWNRGFIRQEGRSYQAR</sequence>
<protein>
    <submittedName>
        <fullName evidence="1">Uncharacterized protein</fullName>
    </submittedName>
</protein>